<keyword evidence="4" id="KW-1185">Reference proteome</keyword>
<feature type="region of interest" description="Disordered" evidence="1">
    <location>
        <begin position="1"/>
        <end position="22"/>
    </location>
</feature>
<accession>A0A2N3NBL4</accession>
<keyword evidence="2" id="KW-1133">Transmembrane helix</keyword>
<reference evidence="3 4" key="1">
    <citation type="journal article" date="2017" name="G3 (Bethesda)">
        <title>First Draft Genome Sequence of the Pathogenic Fungus Lomentospora prolificans (Formerly Scedosporium prolificans).</title>
        <authorList>
            <person name="Luo R."/>
            <person name="Zimin A."/>
            <person name="Workman R."/>
            <person name="Fan Y."/>
            <person name="Pertea G."/>
            <person name="Grossman N."/>
            <person name="Wear M.P."/>
            <person name="Jia B."/>
            <person name="Miller H."/>
            <person name="Casadevall A."/>
            <person name="Timp W."/>
            <person name="Zhang S.X."/>
            <person name="Salzberg S.L."/>
        </authorList>
    </citation>
    <scope>NUCLEOTIDE SEQUENCE [LARGE SCALE GENOMIC DNA]</scope>
    <source>
        <strain evidence="3 4">JHH-5317</strain>
    </source>
</reference>
<comment type="caution">
    <text evidence="3">The sequence shown here is derived from an EMBL/GenBank/DDBJ whole genome shotgun (WGS) entry which is preliminary data.</text>
</comment>
<name>A0A2N3NBL4_9PEZI</name>
<evidence type="ECO:0000313" key="3">
    <source>
        <dbReference type="EMBL" id="PKS09823.1"/>
    </source>
</evidence>
<proteinExistence type="predicted"/>
<dbReference type="VEuPathDB" id="FungiDB:jhhlp_004446"/>
<dbReference type="AlphaFoldDB" id="A0A2N3NBL4"/>
<dbReference type="STRING" id="41688.A0A2N3NBL4"/>
<dbReference type="Proteomes" id="UP000233524">
    <property type="component" value="Unassembled WGS sequence"/>
</dbReference>
<feature type="transmembrane region" description="Helical" evidence="2">
    <location>
        <begin position="130"/>
        <end position="147"/>
    </location>
</feature>
<feature type="transmembrane region" description="Helical" evidence="2">
    <location>
        <begin position="88"/>
        <end position="110"/>
    </location>
</feature>
<evidence type="ECO:0000256" key="1">
    <source>
        <dbReference type="SAM" id="MobiDB-lite"/>
    </source>
</evidence>
<organism evidence="3 4">
    <name type="scientific">Lomentospora prolificans</name>
    <dbReference type="NCBI Taxonomy" id="41688"/>
    <lineage>
        <taxon>Eukaryota</taxon>
        <taxon>Fungi</taxon>
        <taxon>Dikarya</taxon>
        <taxon>Ascomycota</taxon>
        <taxon>Pezizomycotina</taxon>
        <taxon>Sordariomycetes</taxon>
        <taxon>Hypocreomycetidae</taxon>
        <taxon>Microascales</taxon>
        <taxon>Microascaceae</taxon>
        <taxon>Lomentospora</taxon>
    </lineage>
</organism>
<keyword evidence="2" id="KW-0472">Membrane</keyword>
<feature type="region of interest" description="Disordered" evidence="1">
    <location>
        <begin position="43"/>
        <end position="63"/>
    </location>
</feature>
<evidence type="ECO:0000313" key="4">
    <source>
        <dbReference type="Proteomes" id="UP000233524"/>
    </source>
</evidence>
<keyword evidence="2" id="KW-0812">Transmembrane</keyword>
<feature type="transmembrane region" description="Helical" evidence="2">
    <location>
        <begin position="183"/>
        <end position="202"/>
    </location>
</feature>
<evidence type="ECO:0000256" key="2">
    <source>
        <dbReference type="SAM" id="Phobius"/>
    </source>
</evidence>
<dbReference type="InParanoid" id="A0A2N3NBL4"/>
<dbReference type="EMBL" id="NLAX01000010">
    <property type="protein sequence ID" value="PKS09823.1"/>
    <property type="molecule type" value="Genomic_DNA"/>
</dbReference>
<protein>
    <submittedName>
        <fullName evidence="3">Uncharacterized protein</fullName>
    </submittedName>
</protein>
<gene>
    <name evidence="3" type="ORF">jhhlp_004446</name>
</gene>
<dbReference type="OrthoDB" id="3692311at2759"/>
<sequence length="709" mass="78321">MSYVAIPTGTEPTPAHLGSGYDSDLSSPEHLRHKSFTFPRKPVASSTTTIKERSVSPATTGDYSMPPGWPAHPQILGRRGPLVVWLPLRLWDLVLAIAPLAFLVLAVLALYLDFEPISQYGDTVVEATRLGPTVFPIVFAAIASRFFRNLARWKAEQRQGIGLAALEQILGSQSFAGTFERAVFLRTNLLMAIVTLMVWAMSPIGGQSSSRLLFTDNRVDTNPMTLFYPNITKVESWLSSGSGLDDVEAILSTIYSASLLTSPGMKGALTDMWDRPKVPKWNLHAHYQTDNDGWREIDKQALLDGIDDYSSLVGLKMEGFTLDEDVTYKTTVQSSYIDFNCSLLADALEKDDAEKFIPARRLNVSSLYFKGISSLERQAPLTGVFEVPGNVSYFDWKEASGTDPLTFLMALRAETDGTLGISYFDCTAAPVVVETELSCGPNPSVICSPEKQRRLHADKPAGLVWPDNMFTTSMFNTVKAWQRASIVVDHHIASATELYLAGETVLFRDTRLLTWDDVDMDVFSRRMTTAYNTIWQSSLDPFNATTASLRLSADGQNTRRDDQSSSGVALPFDALNQTLMGDPFRAIIPAESTVSKTTEVYRANHKWIGILIAATAILEIIAIASAVFEFITLAPDVLGYASSMVRDNVFVPQPQTGSALHGTERSKLLKDLRVQIADVWPDKDVGYVAFSTVGRGSKWMPLSRQRVYR</sequence>